<dbReference type="AlphaFoldDB" id="A0A644U1W5"/>
<comment type="caution">
    <text evidence="1">The sequence shown here is derived from an EMBL/GenBank/DDBJ whole genome shotgun (WGS) entry which is preliminary data.</text>
</comment>
<name>A0A644U1W5_9ZZZZ</name>
<sequence length="89" mass="10393">MPESNKKGLEYYADLRDAMLDAYAEYYKQGFRSQVIMSKMQTRWPEYSTRTILEMIKPIRPVQIQVKAGTWVPNAVKTQRDSVVFTAVK</sequence>
<dbReference type="EMBL" id="VSSQ01000062">
    <property type="protein sequence ID" value="MPL71861.1"/>
    <property type="molecule type" value="Genomic_DNA"/>
</dbReference>
<gene>
    <name evidence="1" type="ORF">SDC9_17639</name>
</gene>
<proteinExistence type="predicted"/>
<organism evidence="1">
    <name type="scientific">bioreactor metagenome</name>
    <dbReference type="NCBI Taxonomy" id="1076179"/>
    <lineage>
        <taxon>unclassified sequences</taxon>
        <taxon>metagenomes</taxon>
        <taxon>ecological metagenomes</taxon>
    </lineage>
</organism>
<accession>A0A644U1W5</accession>
<evidence type="ECO:0000313" key="1">
    <source>
        <dbReference type="EMBL" id="MPL71861.1"/>
    </source>
</evidence>
<reference evidence="1" key="1">
    <citation type="submission" date="2019-08" db="EMBL/GenBank/DDBJ databases">
        <authorList>
            <person name="Kucharzyk K."/>
            <person name="Murdoch R.W."/>
            <person name="Higgins S."/>
            <person name="Loffler F."/>
        </authorList>
    </citation>
    <scope>NUCLEOTIDE SEQUENCE</scope>
</reference>
<protein>
    <submittedName>
        <fullName evidence="1">Uncharacterized protein</fullName>
    </submittedName>
</protein>